<dbReference type="RefSeq" id="WP_083865664.1">
    <property type="nucleotide sequence ID" value="NZ_JAGGMQ010000001.1"/>
</dbReference>
<comment type="subcellular location">
    <subcellularLocation>
        <location evidence="1 7">Cell outer membrane</location>
    </subcellularLocation>
</comment>
<sequence length="415" mass="46204">MKWIIIVILVLLSPPGRSSEAPISLAFDDAPVERVLQALADYQQLNLMVAPGVEGTLSLRLNEVSWQQALKLITRMAKLTIETEGNVMLVYPESWQQEKQQREALRSEQQQLTLPLETRTLTLQYADATTVNNSLLAQQAKLMTPRGSVTVDTRTNALLLRDTPAALQQAAQWVQALDVPLEQIELAAHIVTISEENLRELGVSWGMSSEEQITRALRTSQLGIDLGVSKPTFTAGFHLARLDGRLLDLELSALERENQIEIIASPRLFTSHQQPASIKQGTEIPYEVSSGSNGATTIEFKEAVLGMEVTPSVQPNERIMLKLRISQNVPGRNLHSGEIEVLTIDKQEIETQISLKDGQTLALGGIFQQQNTTGRDKVPLLGDIPLLGALFRHDVRQQKRRELVIFITPRLIRDE</sequence>
<dbReference type="NCBIfam" id="TIGR02515">
    <property type="entry name" value="IV_pilus_PilQ"/>
    <property type="match status" value="1"/>
</dbReference>
<proteinExistence type="inferred from homology"/>
<evidence type="ECO:0000256" key="5">
    <source>
        <dbReference type="ARBA" id="ARBA00023136"/>
    </source>
</evidence>
<comment type="similarity">
    <text evidence="2">Belongs to the bacterial secretin family. PilQ subfamily.</text>
</comment>
<dbReference type="InterPro" id="IPR038591">
    <property type="entry name" value="NolW-like_sf"/>
</dbReference>
<dbReference type="Gene3D" id="3.30.1370.130">
    <property type="match status" value="1"/>
</dbReference>
<dbReference type="Pfam" id="PF00263">
    <property type="entry name" value="Secretin"/>
    <property type="match status" value="1"/>
</dbReference>
<evidence type="ECO:0000313" key="10">
    <source>
        <dbReference type="Proteomes" id="UP001195624"/>
    </source>
</evidence>
<dbReference type="InterPro" id="IPR005644">
    <property type="entry name" value="NolW-like"/>
</dbReference>
<dbReference type="InterPro" id="IPR051808">
    <property type="entry name" value="Type_IV_pilus_biogenesis"/>
</dbReference>
<protein>
    <submittedName>
        <fullName evidence="9">Protein transport protein HofQ</fullName>
    </submittedName>
</protein>
<evidence type="ECO:0000256" key="7">
    <source>
        <dbReference type="RuleBase" id="RU004004"/>
    </source>
</evidence>
<reference evidence="10" key="1">
    <citation type="submission" date="2023-07" db="EMBL/GenBank/DDBJ databases">
        <title>Genome mining of underrepresented organisms for secondary metabolites.</title>
        <authorList>
            <person name="D'Agostino P.M."/>
        </authorList>
    </citation>
    <scope>NUCLEOTIDE SEQUENCE [LARGE SCALE GENOMIC DNA]</scope>
    <source>
        <strain evidence="10">WS4403</strain>
    </source>
</reference>
<evidence type="ECO:0000256" key="3">
    <source>
        <dbReference type="ARBA" id="ARBA00022448"/>
    </source>
</evidence>
<evidence type="ECO:0000256" key="1">
    <source>
        <dbReference type="ARBA" id="ARBA00004442"/>
    </source>
</evidence>
<dbReference type="SMART" id="SM00965">
    <property type="entry name" value="STN"/>
    <property type="match status" value="1"/>
</dbReference>
<keyword evidence="3 7" id="KW-0813">Transport</keyword>
<accession>A0ABS4P959</accession>
<keyword evidence="10" id="KW-1185">Reference proteome</keyword>
<dbReference type="InterPro" id="IPR011662">
    <property type="entry name" value="Secretin/TonB_short_N"/>
</dbReference>
<dbReference type="PRINTS" id="PR00811">
    <property type="entry name" value="BCTERIALGSPD"/>
</dbReference>
<feature type="domain" description="Secretin/TonB short N-terminal" evidence="8">
    <location>
        <begin position="45"/>
        <end position="93"/>
    </location>
</feature>
<evidence type="ECO:0000259" key="8">
    <source>
        <dbReference type="SMART" id="SM00965"/>
    </source>
</evidence>
<dbReference type="PANTHER" id="PTHR30604:SF1">
    <property type="entry name" value="DNA UTILIZATION PROTEIN HOFQ"/>
    <property type="match status" value="1"/>
</dbReference>
<evidence type="ECO:0000313" key="9">
    <source>
        <dbReference type="EMBL" id="MBP2168641.1"/>
    </source>
</evidence>
<keyword evidence="4" id="KW-0732">Signal</keyword>
<evidence type="ECO:0000256" key="2">
    <source>
        <dbReference type="ARBA" id="ARBA00006304"/>
    </source>
</evidence>
<dbReference type="InterPro" id="IPR004846">
    <property type="entry name" value="T2SS/T3SS_dom"/>
</dbReference>
<evidence type="ECO:0000256" key="6">
    <source>
        <dbReference type="ARBA" id="ARBA00023237"/>
    </source>
</evidence>
<dbReference type="NCBIfam" id="NF010083">
    <property type="entry name" value="PRK13568.1"/>
    <property type="match status" value="1"/>
</dbReference>
<dbReference type="EMBL" id="JAGGMQ010000001">
    <property type="protein sequence ID" value="MBP2168641.1"/>
    <property type="molecule type" value="Genomic_DNA"/>
</dbReference>
<gene>
    <name evidence="9" type="ORF">J2125_001833</name>
</gene>
<keyword evidence="6" id="KW-0998">Cell outer membrane</keyword>
<keyword evidence="5" id="KW-0472">Membrane</keyword>
<dbReference type="InterPro" id="IPR013355">
    <property type="entry name" value="Pilus_4_PilQ"/>
</dbReference>
<dbReference type="PROSITE" id="PS00875">
    <property type="entry name" value="T2SP_D"/>
    <property type="match status" value="1"/>
</dbReference>
<dbReference type="PANTHER" id="PTHR30604">
    <property type="entry name" value="PROTEIN TRANSPORT PROTEIN HOFQ"/>
    <property type="match status" value="1"/>
</dbReference>
<dbReference type="Proteomes" id="UP001195624">
    <property type="component" value="Unassembled WGS sequence"/>
</dbReference>
<organism evidence="9 10">
    <name type="scientific">Winslowiella toletana</name>
    <dbReference type="NCBI Taxonomy" id="92490"/>
    <lineage>
        <taxon>Bacteria</taxon>
        <taxon>Pseudomonadati</taxon>
        <taxon>Pseudomonadota</taxon>
        <taxon>Gammaproteobacteria</taxon>
        <taxon>Enterobacterales</taxon>
        <taxon>Erwiniaceae</taxon>
        <taxon>Winslowiella</taxon>
    </lineage>
</organism>
<dbReference type="Gene3D" id="3.30.1370.120">
    <property type="match status" value="1"/>
</dbReference>
<evidence type="ECO:0000256" key="4">
    <source>
        <dbReference type="ARBA" id="ARBA00022729"/>
    </source>
</evidence>
<comment type="caution">
    <text evidence="9">The sequence shown here is derived from an EMBL/GenBank/DDBJ whole genome shotgun (WGS) entry which is preliminary data.</text>
</comment>
<dbReference type="InterPro" id="IPR001775">
    <property type="entry name" value="GspD/PilQ"/>
</dbReference>
<dbReference type="Pfam" id="PF03958">
    <property type="entry name" value="Secretin_N"/>
    <property type="match status" value="1"/>
</dbReference>
<dbReference type="InterPro" id="IPR004845">
    <property type="entry name" value="T2SS_GspD_CS"/>
</dbReference>
<dbReference type="PRINTS" id="PR01032">
    <property type="entry name" value="PHAGEIV"/>
</dbReference>
<name>A0ABS4P959_9GAMM</name>